<dbReference type="RefSeq" id="WP_161033755.1">
    <property type="nucleotide sequence ID" value="NZ_WWCL01000001.1"/>
</dbReference>
<feature type="transmembrane region" description="Helical" evidence="1">
    <location>
        <begin position="302"/>
        <end position="325"/>
    </location>
</feature>
<feature type="transmembrane region" description="Helical" evidence="1">
    <location>
        <begin position="269"/>
        <end position="290"/>
    </location>
</feature>
<dbReference type="Proteomes" id="UP000444316">
    <property type="component" value="Unassembled WGS sequence"/>
</dbReference>
<feature type="transmembrane region" description="Helical" evidence="1">
    <location>
        <begin position="59"/>
        <end position="77"/>
    </location>
</feature>
<feature type="transmembrane region" description="Helical" evidence="1">
    <location>
        <begin position="137"/>
        <end position="153"/>
    </location>
</feature>
<evidence type="ECO:0000313" key="4">
    <source>
        <dbReference type="Proteomes" id="UP000444316"/>
    </source>
</evidence>
<keyword evidence="1" id="KW-0472">Membrane</keyword>
<dbReference type="Pfam" id="PF22895">
    <property type="entry name" value="DUF7024"/>
    <property type="match status" value="1"/>
</dbReference>
<evidence type="ECO:0000256" key="1">
    <source>
        <dbReference type="SAM" id="Phobius"/>
    </source>
</evidence>
<feature type="transmembrane region" description="Helical" evidence="1">
    <location>
        <begin position="337"/>
        <end position="357"/>
    </location>
</feature>
<dbReference type="EMBL" id="WWCL01000001">
    <property type="protein sequence ID" value="MYN43988.1"/>
    <property type="molecule type" value="Genomic_DNA"/>
</dbReference>
<reference evidence="3" key="1">
    <citation type="submission" date="2019-12" db="EMBL/GenBank/DDBJ databases">
        <title>Novel species isolated from a subtropical stream in China.</title>
        <authorList>
            <person name="Lu H."/>
        </authorList>
    </citation>
    <scope>NUCLEOTIDE SEQUENCE [LARGE SCALE GENOMIC DNA]</scope>
    <source>
        <strain evidence="3">FT93W</strain>
    </source>
</reference>
<accession>A0A845HZT4</accession>
<feature type="transmembrane region" description="Helical" evidence="1">
    <location>
        <begin position="86"/>
        <end position="103"/>
    </location>
</feature>
<organism evidence="3 4">
    <name type="scientific">Duganella fentianensis</name>
    <dbReference type="NCBI Taxonomy" id="2692177"/>
    <lineage>
        <taxon>Bacteria</taxon>
        <taxon>Pseudomonadati</taxon>
        <taxon>Pseudomonadota</taxon>
        <taxon>Betaproteobacteria</taxon>
        <taxon>Burkholderiales</taxon>
        <taxon>Oxalobacteraceae</taxon>
        <taxon>Telluria group</taxon>
        <taxon>Duganella</taxon>
    </lineage>
</organism>
<dbReference type="InterPro" id="IPR054288">
    <property type="entry name" value="DUF7024"/>
</dbReference>
<feature type="domain" description="DUF7024" evidence="2">
    <location>
        <begin position="555"/>
        <end position="682"/>
    </location>
</feature>
<sequence>MSALRPTTPAPSHVAPLLTALALLVLFILIWRNQAAYPLIFMDEWSYSSYARLQPLAEAIVPSYLYLALFGLTNACGDSFLQCTRIGNAVLLVGAVPFLYLTGRRYCSAPLAAALALLAVLAPFNSYTVYFMPEASYFFGFSVLSWAVLARHGQWPDLAVAALGGALLGALSLIKVHALFLTPALLAFIWYCSWRRSGWRVLPLLLPASAIITVACLLAVKLGLGYLLAGKAGLSLLGSFYGGHASNSSGFAHLLPVLAAAWHSLQGHLLGLALMYALPIAAMLTLACSPAQRAAIPGAARLTLYTVLMLGAALAMTVAYTGSIASAAAGEGERMHLRYYDFVFPLMLLSSAGLLAAPEVRRNVRLLCALPLAAALLLAQFWLPAHFHPSFIDGPELSQPMRWVGWLQLPLLLLWVSRPRLALLAFLLVLTPLNCIVGELQTRAILSRAEQPSPYDLAGRYAHQALTPAQRASLSIAGAEVPGIYRAMFHVDQRDVGMVRLQPGAPLDLTQAPGDSDWLLVVGQHALPAQLAVQGSGPGYSLLRLPPRSKLLHTIEFKQPDRNVLAASSGLGDAEHWGSWTLGDTVQLEFAQPLPQRLTIQLRGHAYGPNVGATVIARVGSQQQSFRLNASDSEQDVTLQFDTDGQQRRLQLTIPHPTTPQSQGQGNDPRALGLGLINLRIAERPAAP</sequence>
<dbReference type="AlphaFoldDB" id="A0A845HZT4"/>
<feature type="transmembrane region" description="Helical" evidence="1">
    <location>
        <begin position="364"/>
        <end position="383"/>
    </location>
</feature>
<keyword evidence="1" id="KW-0812">Transmembrane</keyword>
<evidence type="ECO:0000313" key="3">
    <source>
        <dbReference type="EMBL" id="MYN43988.1"/>
    </source>
</evidence>
<feature type="transmembrane region" description="Helical" evidence="1">
    <location>
        <begin position="109"/>
        <end position="130"/>
    </location>
</feature>
<comment type="caution">
    <text evidence="3">The sequence shown here is derived from an EMBL/GenBank/DDBJ whole genome shotgun (WGS) entry which is preliminary data.</text>
</comment>
<evidence type="ECO:0000259" key="2">
    <source>
        <dbReference type="Pfam" id="PF22895"/>
    </source>
</evidence>
<feature type="transmembrane region" description="Helical" evidence="1">
    <location>
        <begin position="159"/>
        <end position="192"/>
    </location>
</feature>
<keyword evidence="4" id="KW-1185">Reference proteome</keyword>
<gene>
    <name evidence="3" type="ORF">GTP23_02765</name>
</gene>
<keyword evidence="1" id="KW-1133">Transmembrane helix</keyword>
<feature type="transmembrane region" description="Helical" evidence="1">
    <location>
        <begin position="204"/>
        <end position="229"/>
    </location>
</feature>
<name>A0A845HZT4_9BURK</name>
<protein>
    <recommendedName>
        <fullName evidence="2">DUF7024 domain-containing protein</fullName>
    </recommendedName>
</protein>
<proteinExistence type="predicted"/>